<dbReference type="InterPro" id="IPR035945">
    <property type="entry name" value="YhaI-like_sf"/>
</dbReference>
<evidence type="ECO:0000313" key="1">
    <source>
        <dbReference type="EMBL" id="TYS73795.1"/>
    </source>
</evidence>
<dbReference type="SUPFAM" id="SSF109915">
    <property type="entry name" value="Hypothetical protein YhaI"/>
    <property type="match status" value="1"/>
</dbReference>
<comment type="caution">
    <text evidence="1">The sequence shown here is derived from an EMBL/GenBank/DDBJ whole genome shotgun (WGS) entry which is preliminary data.</text>
</comment>
<dbReference type="AlphaFoldDB" id="A0A5D4TER1"/>
<reference evidence="1 2" key="1">
    <citation type="submission" date="2019-08" db="EMBL/GenBank/DDBJ databases">
        <title>Bacillus genomes from the desert of Cuatro Cienegas, Coahuila.</title>
        <authorList>
            <person name="Olmedo-Alvarez G."/>
        </authorList>
    </citation>
    <scope>NUCLEOTIDE SEQUENCE [LARGE SCALE GENOMIC DNA]</scope>
    <source>
        <strain evidence="1 2">CH98b_3T</strain>
    </source>
</reference>
<gene>
    <name evidence="1" type="ORF">FZC75_05585</name>
</gene>
<sequence length="112" mass="13267">MSIVEERLATLEFYMELLIKQMDRSTFPWDYLIIKGKLSRREVQALYQLCEDLSKEMEKQKAEGFVTFSPLLIQFRQALPPELPLEETIAALRTQGHYVPLMEEFQKLIKKK</sequence>
<accession>A0A5D4TER1</accession>
<dbReference type="Gene3D" id="1.10.3750.10">
    <property type="entry name" value="YhaI-like"/>
    <property type="match status" value="1"/>
</dbReference>
<dbReference type="OrthoDB" id="2353223at2"/>
<dbReference type="Proteomes" id="UP000324517">
    <property type="component" value="Unassembled WGS sequence"/>
</dbReference>
<protein>
    <submittedName>
        <fullName evidence="1">DUF1878 family protein</fullName>
    </submittedName>
</protein>
<evidence type="ECO:0000313" key="2">
    <source>
        <dbReference type="Proteomes" id="UP000324517"/>
    </source>
</evidence>
<proteinExistence type="predicted"/>
<dbReference type="Pfam" id="PF08963">
    <property type="entry name" value="DUF1878"/>
    <property type="match status" value="1"/>
</dbReference>
<dbReference type="InterPro" id="IPR015058">
    <property type="entry name" value="DUF1878"/>
</dbReference>
<organism evidence="1 2">
    <name type="scientific">Sutcliffiella horikoshii</name>
    <dbReference type="NCBI Taxonomy" id="79883"/>
    <lineage>
        <taxon>Bacteria</taxon>
        <taxon>Bacillati</taxon>
        <taxon>Bacillota</taxon>
        <taxon>Bacilli</taxon>
        <taxon>Bacillales</taxon>
        <taxon>Bacillaceae</taxon>
        <taxon>Sutcliffiella</taxon>
    </lineage>
</organism>
<dbReference type="EMBL" id="VTET01000002">
    <property type="protein sequence ID" value="TYS73795.1"/>
    <property type="molecule type" value="Genomic_DNA"/>
</dbReference>
<name>A0A5D4TER1_9BACI</name>